<dbReference type="EMBL" id="AWTP01000165">
    <property type="protein sequence ID" value="KGH03572.1"/>
    <property type="molecule type" value="Genomic_DNA"/>
</dbReference>
<accession>A0A0E3BN54</accession>
<dbReference type="RefSeq" id="WP_034393553.1">
    <property type="nucleotide sequence ID" value="NZ_AWTM01000120.1"/>
</dbReference>
<keyword evidence="2" id="KW-1185">Reference proteome</keyword>
<comment type="caution">
    <text evidence="1">The sequence shown here is derived from an EMBL/GenBank/DDBJ whole genome shotgun (WGS) entry which is preliminary data.</text>
</comment>
<gene>
    <name evidence="1" type="ORF">P608_25005</name>
</gene>
<protein>
    <submittedName>
        <fullName evidence="1">Uncharacterized protein</fullName>
    </submittedName>
</protein>
<evidence type="ECO:0000313" key="2">
    <source>
        <dbReference type="Proteomes" id="UP000029549"/>
    </source>
</evidence>
<proteinExistence type="predicted"/>
<organism evidence="1 2">
    <name type="scientific">Comamonas thiooxydans</name>
    <dbReference type="NCBI Taxonomy" id="363952"/>
    <lineage>
        <taxon>Bacteria</taxon>
        <taxon>Pseudomonadati</taxon>
        <taxon>Pseudomonadota</taxon>
        <taxon>Betaproteobacteria</taxon>
        <taxon>Burkholderiales</taxon>
        <taxon>Comamonadaceae</taxon>
        <taxon>Comamonas</taxon>
    </lineage>
</organism>
<dbReference type="AlphaFoldDB" id="A0A0E3BN54"/>
<name>A0A0E3BN54_9BURK</name>
<dbReference type="Proteomes" id="UP000029549">
    <property type="component" value="Unassembled WGS sequence"/>
</dbReference>
<sequence length="289" mass="31309">MNTLPDAIQVPTLPVSTGQWCAIYWEPVMLTGERICVGFLTHWAGHSKAELTVRPDLLVTLFGGAGAKAQALLSRAFKLMQVQADVTSNIGEVRMPISGLYVGGVEVSHVNGYTELLQIAKLMSSSMSTLAEPDAELPDATDVRVEQALPAKQFATRVRDLVLTRNSNLAGYFNKEAYLLGKRRATRFGFLSDGLAAHFGLLQPTNVRNYARMARGLIAELSIAHRASGRAALLVLGFPSLESPTLTDKERSAIEDYREQLGLEAHEFDVSFASADNDADACTALLSAL</sequence>
<reference evidence="1 2" key="1">
    <citation type="submission" date="2013-09" db="EMBL/GenBank/DDBJ databases">
        <title>High correlation between genotypes and phenotypes of environmental bacteria Comamonas testosteroni strains.</title>
        <authorList>
            <person name="Liu L."/>
            <person name="Zhu W."/>
            <person name="Xia X."/>
            <person name="Xu B."/>
            <person name="Luo M."/>
            <person name="Wang G."/>
        </authorList>
    </citation>
    <scope>NUCLEOTIDE SEQUENCE [LARGE SCALE GENOMIC DNA]</scope>
    <source>
        <strain evidence="1 2">DF2</strain>
    </source>
</reference>
<evidence type="ECO:0000313" key="1">
    <source>
        <dbReference type="EMBL" id="KGH03572.1"/>
    </source>
</evidence>